<dbReference type="PANTHER" id="PTHR30478">
    <property type="entry name" value="DNA POLYMERASE III SUBUNIT BETA"/>
    <property type="match status" value="1"/>
</dbReference>
<keyword evidence="5 9" id="KW-0548">Nucleotidyltransferase</keyword>
<dbReference type="Pfam" id="PF02767">
    <property type="entry name" value="DNA_pol3_beta_2"/>
    <property type="match status" value="1"/>
</dbReference>
<dbReference type="EMBL" id="MFCA01000030">
    <property type="protein sequence ID" value="OGE01004.1"/>
    <property type="molecule type" value="Genomic_DNA"/>
</dbReference>
<comment type="function">
    <text evidence="9">Confers DNA tethering and processivity to DNA polymerases and other proteins. Acts as a clamp, forming a ring around DNA (a reaction catalyzed by the clamp-loading complex) which diffuses in an ATP-independent manner freely and bidirectionally along dsDNA. Initially characterized for its ability to contact the catalytic subunit of DNA polymerase III (Pol III), a complex, multichain enzyme responsible for most of the replicative synthesis in bacteria; Pol III exhibits 3'-5' exonuclease proofreading activity. The beta chain is required for initiation of replication as well as for processivity of DNA replication.</text>
</comment>
<feature type="domain" description="DNA polymerase III beta sliding clamp N-terminal" evidence="10">
    <location>
        <begin position="1"/>
        <end position="118"/>
    </location>
</feature>
<dbReference type="PANTHER" id="PTHR30478:SF0">
    <property type="entry name" value="BETA SLIDING CLAMP"/>
    <property type="match status" value="1"/>
</dbReference>
<accession>A0A1F5HA04</accession>
<sequence length="381" mass="41655">MKFKIPQADFSKALSIASRSILLKANLPILSNLLISVTKKEMTILSTNLETATKATTPCKTEVEGKITLPGKTLSEFITQLPEGEILFEKLGEEAVVSTKGFKARIPTIAPEEFPAIPRIDKGVEIKLKVKVFAKCVSRVAFGAAQDEGRPILTGVLCEFGKDRLSMVATDGYRLSYQEIPVSEAPKGVDIKVVVPARAISEVAKILTENLEDENENLSIVISDNLNQVNFKVGNIEFTSRLIEGEFPNWQKIIPTSFTTKVKLSKVELAKLVKVASIFARDSGSIIRLKLENVSGGQGSTLAVFANAAQVGSSDAQIETQMAGKGGEIAFNFRYLLEVLSVMDDEVVNFEMIESLNPGRITGEDEKDSFFHIIMPVRLQS</sequence>
<keyword evidence="3 9" id="KW-0963">Cytoplasm</keyword>
<feature type="domain" description="DNA polymerase III beta sliding clamp central" evidence="11">
    <location>
        <begin position="128"/>
        <end position="249"/>
    </location>
</feature>
<comment type="subcellular location">
    <subcellularLocation>
        <location evidence="1 9">Cytoplasm</location>
    </subcellularLocation>
</comment>
<dbReference type="GO" id="GO:0003677">
    <property type="term" value="F:DNA binding"/>
    <property type="evidence" value="ECO:0007669"/>
    <property type="project" value="UniProtKB-UniRule"/>
</dbReference>
<protein>
    <recommendedName>
        <fullName evidence="9">Beta sliding clamp</fullName>
    </recommendedName>
</protein>
<gene>
    <name evidence="13" type="ORF">A2196_05720</name>
</gene>
<dbReference type="SUPFAM" id="SSF55979">
    <property type="entry name" value="DNA clamp"/>
    <property type="match status" value="3"/>
</dbReference>
<reference evidence="13 14" key="1">
    <citation type="journal article" date="2016" name="Nat. Commun.">
        <title>Thousands of microbial genomes shed light on interconnected biogeochemical processes in an aquifer system.</title>
        <authorList>
            <person name="Anantharaman K."/>
            <person name="Brown C.T."/>
            <person name="Hug L.A."/>
            <person name="Sharon I."/>
            <person name="Castelle C.J."/>
            <person name="Probst A.J."/>
            <person name="Thomas B.C."/>
            <person name="Singh A."/>
            <person name="Wilkins M.J."/>
            <person name="Karaoz U."/>
            <person name="Brodie E.L."/>
            <person name="Williams K.H."/>
            <person name="Hubbard S.S."/>
            <person name="Banfield J.F."/>
        </authorList>
    </citation>
    <scope>NUCLEOTIDE SEQUENCE [LARGE SCALE GENOMIC DNA]</scope>
</reference>
<dbReference type="Pfam" id="PF00712">
    <property type="entry name" value="DNA_pol3_beta"/>
    <property type="match status" value="1"/>
</dbReference>
<evidence type="ECO:0000256" key="5">
    <source>
        <dbReference type="ARBA" id="ARBA00022695"/>
    </source>
</evidence>
<comment type="subunit">
    <text evidence="9">Forms a ring-shaped head-to-tail homodimer around DNA.</text>
</comment>
<evidence type="ECO:0000313" key="13">
    <source>
        <dbReference type="EMBL" id="OGE01004.1"/>
    </source>
</evidence>
<dbReference type="InterPro" id="IPR046938">
    <property type="entry name" value="DNA_clamp_sf"/>
</dbReference>
<dbReference type="Pfam" id="PF02768">
    <property type="entry name" value="DNA_pol3_beta_3"/>
    <property type="match status" value="1"/>
</dbReference>
<dbReference type="Gene3D" id="3.70.10.10">
    <property type="match status" value="1"/>
</dbReference>
<dbReference type="GO" id="GO:0008408">
    <property type="term" value="F:3'-5' exonuclease activity"/>
    <property type="evidence" value="ECO:0007669"/>
    <property type="project" value="InterPro"/>
</dbReference>
<dbReference type="GO" id="GO:0005737">
    <property type="term" value="C:cytoplasm"/>
    <property type="evidence" value="ECO:0007669"/>
    <property type="project" value="UniProtKB-SubCell"/>
</dbReference>
<dbReference type="InterPro" id="IPR022634">
    <property type="entry name" value="DNA_polIII_beta_N"/>
</dbReference>
<evidence type="ECO:0000256" key="6">
    <source>
        <dbReference type="ARBA" id="ARBA00022705"/>
    </source>
</evidence>
<keyword evidence="8" id="KW-0238">DNA-binding</keyword>
<evidence type="ECO:0000259" key="12">
    <source>
        <dbReference type="Pfam" id="PF02768"/>
    </source>
</evidence>
<evidence type="ECO:0000259" key="11">
    <source>
        <dbReference type="Pfam" id="PF02767"/>
    </source>
</evidence>
<keyword evidence="7 9" id="KW-0239">DNA-directed DNA polymerase</keyword>
<dbReference type="CDD" id="cd00140">
    <property type="entry name" value="beta_clamp"/>
    <property type="match status" value="1"/>
</dbReference>
<dbReference type="PIRSF" id="PIRSF000804">
    <property type="entry name" value="DNA_pol_III_b"/>
    <property type="match status" value="1"/>
</dbReference>
<evidence type="ECO:0000313" key="14">
    <source>
        <dbReference type="Proteomes" id="UP000176751"/>
    </source>
</evidence>
<feature type="domain" description="DNA polymerase III beta sliding clamp C-terminal" evidence="12">
    <location>
        <begin position="252"/>
        <end position="378"/>
    </location>
</feature>
<evidence type="ECO:0000259" key="10">
    <source>
        <dbReference type="Pfam" id="PF00712"/>
    </source>
</evidence>
<dbReference type="SMART" id="SM00480">
    <property type="entry name" value="POL3Bc"/>
    <property type="match status" value="1"/>
</dbReference>
<evidence type="ECO:0000256" key="8">
    <source>
        <dbReference type="ARBA" id="ARBA00023125"/>
    </source>
</evidence>
<evidence type="ECO:0000256" key="1">
    <source>
        <dbReference type="ARBA" id="ARBA00004496"/>
    </source>
</evidence>
<dbReference type="STRING" id="1797737.A2196_05720"/>
<dbReference type="GO" id="GO:0003887">
    <property type="term" value="F:DNA-directed DNA polymerase activity"/>
    <property type="evidence" value="ECO:0007669"/>
    <property type="project" value="UniProtKB-UniRule"/>
</dbReference>
<comment type="similarity">
    <text evidence="2 9">Belongs to the beta sliding clamp family.</text>
</comment>
<dbReference type="Gene3D" id="3.10.150.10">
    <property type="entry name" value="DNA Polymerase III, subunit A, domain 2"/>
    <property type="match status" value="1"/>
</dbReference>
<evidence type="ECO:0000256" key="4">
    <source>
        <dbReference type="ARBA" id="ARBA00022679"/>
    </source>
</evidence>
<dbReference type="AlphaFoldDB" id="A0A1F5HA04"/>
<evidence type="ECO:0000256" key="9">
    <source>
        <dbReference type="PIRNR" id="PIRNR000804"/>
    </source>
</evidence>
<dbReference type="GO" id="GO:0009360">
    <property type="term" value="C:DNA polymerase III complex"/>
    <property type="evidence" value="ECO:0007669"/>
    <property type="project" value="InterPro"/>
</dbReference>
<dbReference type="InterPro" id="IPR022635">
    <property type="entry name" value="DNA_polIII_beta_C"/>
</dbReference>
<organism evidence="13 14">
    <name type="scientific">Candidatus Curtissbacteria bacterium RIFOXYA1_FULL_41_14</name>
    <dbReference type="NCBI Taxonomy" id="1797737"/>
    <lineage>
        <taxon>Bacteria</taxon>
        <taxon>Candidatus Curtissiibacteriota</taxon>
    </lineage>
</organism>
<dbReference type="InterPro" id="IPR001001">
    <property type="entry name" value="DNA_polIII_beta"/>
</dbReference>
<evidence type="ECO:0000256" key="2">
    <source>
        <dbReference type="ARBA" id="ARBA00010752"/>
    </source>
</evidence>
<dbReference type="NCBIfam" id="TIGR00663">
    <property type="entry name" value="dnan"/>
    <property type="match status" value="1"/>
</dbReference>
<comment type="caution">
    <text evidence="13">The sequence shown here is derived from an EMBL/GenBank/DDBJ whole genome shotgun (WGS) entry which is preliminary data.</text>
</comment>
<evidence type="ECO:0000256" key="7">
    <source>
        <dbReference type="ARBA" id="ARBA00022932"/>
    </source>
</evidence>
<dbReference type="GO" id="GO:0006271">
    <property type="term" value="P:DNA strand elongation involved in DNA replication"/>
    <property type="evidence" value="ECO:0007669"/>
    <property type="project" value="TreeGrafter"/>
</dbReference>
<dbReference type="Proteomes" id="UP000176751">
    <property type="component" value="Unassembled WGS sequence"/>
</dbReference>
<proteinExistence type="inferred from homology"/>
<evidence type="ECO:0000256" key="3">
    <source>
        <dbReference type="ARBA" id="ARBA00022490"/>
    </source>
</evidence>
<keyword evidence="4 9" id="KW-0808">Transferase</keyword>
<name>A0A1F5HA04_9BACT</name>
<dbReference type="InterPro" id="IPR022637">
    <property type="entry name" value="DNA_polIII_beta_cen"/>
</dbReference>
<keyword evidence="6 9" id="KW-0235">DNA replication</keyword>